<evidence type="ECO:0000313" key="4">
    <source>
        <dbReference type="EMBL" id="HIV00641.1"/>
    </source>
</evidence>
<dbReference type="SUPFAM" id="SSF49373">
    <property type="entry name" value="Invasin/intimin cell-adhesion fragments"/>
    <property type="match status" value="1"/>
</dbReference>
<reference evidence="4" key="1">
    <citation type="submission" date="2020-10" db="EMBL/GenBank/DDBJ databases">
        <authorList>
            <person name="Gilroy R."/>
        </authorList>
    </citation>
    <scope>NUCLEOTIDE SEQUENCE</scope>
    <source>
        <strain evidence="4">23406</strain>
    </source>
</reference>
<evidence type="ECO:0000259" key="2">
    <source>
        <dbReference type="Pfam" id="PF05547"/>
    </source>
</evidence>
<evidence type="ECO:0000313" key="5">
    <source>
        <dbReference type="Proteomes" id="UP000886891"/>
    </source>
</evidence>
<feature type="domain" description="Ig-like" evidence="3">
    <location>
        <begin position="1141"/>
        <end position="1209"/>
    </location>
</feature>
<dbReference type="PANTHER" id="PTHR41775">
    <property type="entry name" value="SECRETED PROTEIN-RELATED"/>
    <property type="match status" value="1"/>
</dbReference>
<dbReference type="Pfam" id="PF02368">
    <property type="entry name" value="Big_2"/>
    <property type="match status" value="1"/>
</dbReference>
<dbReference type="InterPro" id="IPR008757">
    <property type="entry name" value="Peptidase_M6-like_domain"/>
</dbReference>
<sequence>MKKRNRSIKIVIGLAVVCLIAAVAVWATGSPVPSTQTGTPFGIYTFERVMEVDGQTVRFYESGTRDYRFCHDADYFLLIRDEDSLTYATEQNGRLVSSGVSVTADPQGIERVDKMTFDQVDFVRNPDLLIEEIAPVRSEPLLSSAATPVTVVNLTILIVFRDDSNILTDHGFIDVFTGETNSLTDYYDVMSQGSLKVETLFPYRDGQLFVYTAPNARSHYNVGEGSPVRAERESELLGGAVKAAEPYLSVAGYDLDIDNDGEIDSVNFLIGGDSSTSWGGLLWPHSSNLKDMSTEDPTLKGLYVGPYSFNFLNQLNSGVVCHEFGHVLGAPDLYHYNKDYVPVGVWDLMAINADVPQYMTTYMRRKYIGGISDAQIATVAHNGVYRLSPVSQVSESGVLAYKIPTERNNEYLMVEYRTRTEGGGYDASLPGSGLLVYRIREGVYGNSNAQYRSSSKPDELYVYRPSVGGSLSGVYNKSLTDQQRANLSVANSVFSSVGTTSGTAKWDQSNLYYSDGTNTGIVIEVLSESPSSIEFSVRLNGKDNISNDYFKNKISVGDALLETDRYVGLEAGLSFGEIEPSYLGGLRVTLTDGDGNQIAESAINIGVFQERYLAGERFFRCPFIVNDKGNLLDRLFAGGLIEGSNVPKRIVVYAVDADGDVAVVATKELALTETEWIPFVQAAKTASMSVAAGERLTLAIGTDGKPLVSGNRTDGQWAVGAYRNVAAGAVGDTHTLLLLDNLSVVAVGSNVYGEGDVSAWKNIRTVAAGRYTSYGVDLSGKVFATGLNDVGQCEVAAWEGIVGISAGARYVVGVTYAGSVVFAGDVPDGVLSGTYQNVVTAAAGETFVAFLYRDGSVGIADTDGYRLLEQMEGVVKIDAGDSHLLGLRADGTVVGWGAGNNLGGEQDVGDLRGVIDLAAGATHSAFLRSDGMVEYRGDGGAYNATTAFGSLLGSAYVAPTHVTAYVAQAEFYVGDTGKVVFTVLPTDASMRIVTFETDIPDCIRFLSDGTFEVLEGAGAVTITVRVYGSDVTERLHVVLKRKIPAEGYRFADAEKWMMLGSDAKLDVVAIPEDADPWQSITFTSDDPSVVTVDKDGKLTGYKQGSATVRAVIIAENGEKFEISCTVTVDAGIESVELITVPQKTRYGYGEALDLTGGMLKIVGKNGQEIEQTLTADAIVAGSFNPAYVGVQEVRIEYYGVAGGSFTVEVFNDPLSAQWAQLPKDTYLYGEAPDLSAGILAVTYADGTTEEVPAARGTLVDADGEGVDLFRTLGSIATWLIYTENGVSVSVAFTADVKDYAVAMELSDLKKTLRYGESFGEADTVSLRMASGLMRSVEISELTVKGYNPMVIGTQIVTFEYFEVRNGQTVSAKTTVQTVLRGGLLVTGGDDEGVFWYPLGTSPELTVLIADEIGVTVVGDDPAAAVYYRISGFEPCLGAGKATVEVFVNRTTTTESGSTVATEAFAAATIAVYGVDPAAFAGTLEGDTEYLYGETPRLVLRVAGQPDQPVDPAELIYDPELVDGYQSVRFPYLNRELEIEVIFYDYVVRAEAEGTATYRYGEVADPQNIRLIWAKEGSMPVVQPYELLVDTTRVGAGTGVFRFNGKTADGNPLELQFSVFVEDIVDGISVLSAPRLTYRYGEAFDPASSYTVQYRSGASKTISFSAEAFEYGPDPVVTAVGVEQFVSFVHKATGTTWKWKVIYSDYISFLAVSESSIKAIYSYGEAFSPRVYAHYASSPESGVELSAAQYTVTGYLADVVGKHRVVISAADVTLELTVEVADGVSSATIDQGLIYTDYSYGQAINWSGMQITITYYSGKTEQYKGNAIGTAFDCTYSPTRTGTQTVRLTKGEAEVRFNVAVAKETSSTLTFIEGQGASLLRNKNAVVTERSMTAAELMSLFKVASYLKISCAQAADELVTGGSELTIDNTAGQRVYTFRVYLKGDADFSGTFDSDDVGALAEAMVAGKAEPVVSDYDGDGVVSLTDFYKWVRKAAEQKNMPLNEIARNLIAVRLKEEGEQ</sequence>
<feature type="domain" description="Peptidase M6-like" evidence="2">
    <location>
        <begin position="260"/>
        <end position="350"/>
    </location>
</feature>
<feature type="domain" description="BIG2" evidence="1">
    <location>
        <begin position="1063"/>
        <end position="1111"/>
    </location>
</feature>
<dbReference type="InterPro" id="IPR003343">
    <property type="entry name" value="Big_2"/>
</dbReference>
<dbReference type="Gene3D" id="2.60.40.3630">
    <property type="match status" value="2"/>
</dbReference>
<dbReference type="Gene3D" id="2.60.40.1080">
    <property type="match status" value="1"/>
</dbReference>
<dbReference type="Proteomes" id="UP000886891">
    <property type="component" value="Unassembled WGS sequence"/>
</dbReference>
<evidence type="ECO:0000259" key="3">
    <source>
        <dbReference type="Pfam" id="PF07523"/>
    </source>
</evidence>
<dbReference type="InterPro" id="IPR009091">
    <property type="entry name" value="RCC1/BLIP-II"/>
</dbReference>
<dbReference type="EMBL" id="DVOH01000046">
    <property type="protein sequence ID" value="HIV00641.1"/>
    <property type="molecule type" value="Genomic_DNA"/>
</dbReference>
<proteinExistence type="predicted"/>
<dbReference type="InterPro" id="IPR008964">
    <property type="entry name" value="Invasin/intimin_cell_adhesion"/>
</dbReference>
<dbReference type="SUPFAM" id="SSF50985">
    <property type="entry name" value="RCC1/BLIP-II"/>
    <property type="match status" value="1"/>
</dbReference>
<dbReference type="Pfam" id="PF13540">
    <property type="entry name" value="RCC1_2"/>
    <property type="match status" value="1"/>
</dbReference>
<dbReference type="GO" id="GO:0008237">
    <property type="term" value="F:metallopeptidase activity"/>
    <property type="evidence" value="ECO:0007669"/>
    <property type="project" value="UniProtKB-KW"/>
</dbReference>
<keyword evidence="4" id="KW-0645">Protease</keyword>
<gene>
    <name evidence="4" type="ORF">IAB14_05985</name>
</gene>
<organism evidence="4 5">
    <name type="scientific">Candidatus Stercoripulliclostridium merdipullorum</name>
    <dbReference type="NCBI Taxonomy" id="2840952"/>
    <lineage>
        <taxon>Bacteria</taxon>
        <taxon>Bacillati</taxon>
        <taxon>Bacillota</taxon>
        <taxon>Clostridia</taxon>
        <taxon>Eubacteriales</taxon>
        <taxon>Candidatus Stercoripulliclostridium</taxon>
    </lineage>
</organism>
<evidence type="ECO:0000259" key="1">
    <source>
        <dbReference type="Pfam" id="PF02368"/>
    </source>
</evidence>
<dbReference type="Pfam" id="PF07523">
    <property type="entry name" value="Big_3"/>
    <property type="match status" value="1"/>
</dbReference>
<keyword evidence="4" id="KW-0378">Hydrolase</keyword>
<keyword evidence="4" id="KW-0482">Metalloprotease</keyword>
<dbReference type="PROSITE" id="PS00018">
    <property type="entry name" value="EF_HAND_1"/>
    <property type="match status" value="1"/>
</dbReference>
<dbReference type="GO" id="GO:0006508">
    <property type="term" value="P:proteolysis"/>
    <property type="evidence" value="ECO:0007669"/>
    <property type="project" value="InterPro"/>
</dbReference>
<protein>
    <submittedName>
        <fullName evidence="4">M6 family metalloprotease domain-containing protein</fullName>
    </submittedName>
</protein>
<dbReference type="InterPro" id="IPR018247">
    <property type="entry name" value="EF_Hand_1_Ca_BS"/>
</dbReference>
<comment type="caution">
    <text evidence="4">The sequence shown here is derived from an EMBL/GenBank/DDBJ whole genome shotgun (WGS) entry which is preliminary data.</text>
</comment>
<accession>A0A9D1SYF2</accession>
<dbReference type="SUPFAM" id="SSF55486">
    <property type="entry name" value="Metalloproteases ('zincins'), catalytic domain"/>
    <property type="match status" value="1"/>
</dbReference>
<dbReference type="NCBIfam" id="TIGR03296">
    <property type="entry name" value="M6dom_TIGR03296"/>
    <property type="match status" value="1"/>
</dbReference>
<dbReference type="Gene3D" id="2.130.10.30">
    <property type="entry name" value="Regulator of chromosome condensation 1/beta-lactamase-inhibitor protein II"/>
    <property type="match status" value="2"/>
</dbReference>
<dbReference type="Pfam" id="PF05547">
    <property type="entry name" value="Peptidase_M6"/>
    <property type="match status" value="1"/>
</dbReference>
<name>A0A9D1SYF2_9FIRM</name>
<dbReference type="InterPro" id="IPR022038">
    <property type="entry name" value="Ig-like_bact"/>
</dbReference>
<dbReference type="PANTHER" id="PTHR41775:SF1">
    <property type="entry name" value="PEPTIDASE M6-LIKE DOMAIN-CONTAINING PROTEIN"/>
    <property type="match status" value="1"/>
</dbReference>
<reference evidence="4" key="2">
    <citation type="journal article" date="2021" name="PeerJ">
        <title>Extensive microbial diversity within the chicken gut microbiome revealed by metagenomics and culture.</title>
        <authorList>
            <person name="Gilroy R."/>
            <person name="Ravi A."/>
            <person name="Getino M."/>
            <person name="Pursley I."/>
            <person name="Horton D.L."/>
            <person name="Alikhan N.F."/>
            <person name="Baker D."/>
            <person name="Gharbi K."/>
            <person name="Hall N."/>
            <person name="Watson M."/>
            <person name="Adriaenssens E.M."/>
            <person name="Foster-Nyarko E."/>
            <person name="Jarju S."/>
            <person name="Secka A."/>
            <person name="Antonio M."/>
            <person name="Oren A."/>
            <person name="Chaudhuri R.R."/>
            <person name="La Ragione R."/>
            <person name="Hildebrand F."/>
            <person name="Pallen M.J."/>
        </authorList>
    </citation>
    <scope>NUCLEOTIDE SEQUENCE</scope>
    <source>
        <strain evidence="4">23406</strain>
    </source>
</reference>